<protein>
    <submittedName>
        <fullName evidence="1">Uncharacterized protein</fullName>
    </submittedName>
</protein>
<name>A0A0D8I9B3_9CLOT</name>
<dbReference type="Proteomes" id="UP000035704">
    <property type="component" value="Chromosome"/>
</dbReference>
<gene>
    <name evidence="1" type="ORF">CACET_c27970</name>
</gene>
<dbReference type="EMBL" id="CP009687">
    <property type="protein sequence ID" value="AKL96242.1"/>
    <property type="molecule type" value="Genomic_DNA"/>
</dbReference>
<dbReference type="STRING" id="84022.CACET_c27970"/>
<sequence>MKKILSLLVVVILLCSTMVAFGEPSLDELINTTESQVQTQEDESRIDINEQETVSKPDIYNENKGFIDGLQGSANVSAEVEGVSNITSGAKTVVAFIVQVLSYLITILLALRIVMDLAFIALPFTRTFLGNGYMGNAQAGAGGLPNSLGMTGGGLGMNRAGMNRMGGIGGMQSNMSLASPQQQPNASGRVQLVSNAALNAVAGENTVGVDGKAVSPFKLYIKDMTVVLVIVPILITLAVTGALTNLGFTLAQFLVDGISRISQMI</sequence>
<dbReference type="AlphaFoldDB" id="A0A0D8I9B3"/>
<evidence type="ECO:0000313" key="2">
    <source>
        <dbReference type="Proteomes" id="UP000035704"/>
    </source>
</evidence>
<dbReference type="PATRIC" id="fig|84022.5.peg.733"/>
<evidence type="ECO:0000313" key="1">
    <source>
        <dbReference type="EMBL" id="AKL96242.1"/>
    </source>
</evidence>
<dbReference type="KEGG" id="cace:CACET_c27970"/>
<proteinExistence type="predicted"/>
<keyword evidence="2" id="KW-1185">Reference proteome</keyword>
<accession>A0A0D8I9B3</accession>
<organism evidence="1 2">
    <name type="scientific">Clostridium aceticum</name>
    <dbReference type="NCBI Taxonomy" id="84022"/>
    <lineage>
        <taxon>Bacteria</taxon>
        <taxon>Bacillati</taxon>
        <taxon>Bacillota</taxon>
        <taxon>Clostridia</taxon>
        <taxon>Eubacteriales</taxon>
        <taxon>Clostridiaceae</taxon>
        <taxon>Clostridium</taxon>
    </lineage>
</organism>
<dbReference type="RefSeq" id="WP_044825262.1">
    <property type="nucleotide sequence ID" value="NZ_CP009687.1"/>
</dbReference>
<reference evidence="1 2" key="1">
    <citation type="submission" date="2014-10" db="EMBL/GenBank/DDBJ databases">
        <title>Genome sequence of Clostridium aceticum DSM 1496.</title>
        <authorList>
            <person name="Poehlein A."/>
            <person name="Schiel-Bengelsdorf B."/>
            <person name="Gottschalk G."/>
            <person name="Duerre P."/>
            <person name="Daniel R."/>
        </authorList>
    </citation>
    <scope>NUCLEOTIDE SEQUENCE [LARGE SCALE GENOMIC DNA]</scope>
    <source>
        <strain evidence="1 2">DSM 1496</strain>
    </source>
</reference>